<reference evidence="4 5" key="1">
    <citation type="journal article" date="2013" name="PLoS Genet.">
        <title>Genomic mechanisms accounting for the adaptation to parasitism in nematode-trapping fungi.</title>
        <authorList>
            <person name="Meerupati T."/>
            <person name="Andersson K.M."/>
            <person name="Friman E."/>
            <person name="Kumar D."/>
            <person name="Tunlid A."/>
            <person name="Ahren D."/>
        </authorList>
    </citation>
    <scope>NUCLEOTIDE SEQUENCE [LARGE SCALE GENOMIC DNA]</scope>
    <source>
        <strain evidence="4 5">CBS 200.50</strain>
    </source>
</reference>
<protein>
    <recommendedName>
        <fullName evidence="3">ACB domain-containing protein</fullName>
    </recommendedName>
</protein>
<sequence length="86" mass="9405">MVSAEFQAAADKVNNLTSKPTDEQLLKLYGLFKQANVGDVNTSRPGMMDFKGKAKWDAWKSEEGKSQEAAEAEYIAYAEEVVASVA</sequence>
<dbReference type="STRING" id="1284197.S7ZZT2"/>
<dbReference type="EMBL" id="AQGS01001000">
    <property type="protein sequence ID" value="EPS35954.1"/>
    <property type="molecule type" value="Genomic_DNA"/>
</dbReference>
<evidence type="ECO:0000313" key="4">
    <source>
        <dbReference type="EMBL" id="EPS35954.1"/>
    </source>
</evidence>
<gene>
    <name evidence="4" type="ORF">H072_10598</name>
</gene>
<dbReference type="OMA" id="RYKFEAW"/>
<accession>S7ZZT2</accession>
<evidence type="ECO:0000259" key="3">
    <source>
        <dbReference type="PROSITE" id="PS51228"/>
    </source>
</evidence>
<evidence type="ECO:0000256" key="1">
    <source>
        <dbReference type="ARBA" id="ARBA00005567"/>
    </source>
</evidence>
<dbReference type="FunFam" id="1.20.80.10:FF:000010">
    <property type="entry name" value="Acyl-CoA-binding domain-containing protein 5"/>
    <property type="match status" value="1"/>
</dbReference>
<dbReference type="Gene3D" id="1.20.80.10">
    <property type="match status" value="1"/>
</dbReference>
<dbReference type="SUPFAM" id="SSF47027">
    <property type="entry name" value="Acyl-CoA binding protein"/>
    <property type="match status" value="1"/>
</dbReference>
<comment type="caution">
    <text evidence="4">The sequence shown here is derived from an EMBL/GenBank/DDBJ whole genome shotgun (WGS) entry which is preliminary data.</text>
</comment>
<keyword evidence="5" id="KW-1185">Reference proteome</keyword>
<feature type="domain" description="ACB" evidence="3">
    <location>
        <begin position="2"/>
        <end position="86"/>
    </location>
</feature>
<dbReference type="GO" id="GO:0005576">
    <property type="term" value="C:extracellular region"/>
    <property type="evidence" value="ECO:0007669"/>
    <property type="project" value="EnsemblFungi"/>
</dbReference>
<dbReference type="InterPro" id="IPR014352">
    <property type="entry name" value="FERM/acyl-CoA-bd_prot_sf"/>
</dbReference>
<reference evidence="5" key="2">
    <citation type="submission" date="2013-04" db="EMBL/GenBank/DDBJ databases">
        <title>Genomic mechanisms accounting for the adaptation to parasitism in nematode-trapping fungi.</title>
        <authorList>
            <person name="Ahren D.G."/>
        </authorList>
    </citation>
    <scope>NUCLEOTIDE SEQUENCE [LARGE SCALE GENOMIC DNA]</scope>
    <source>
        <strain evidence="5">CBS 200.50</strain>
    </source>
</reference>
<dbReference type="GO" id="GO:0042761">
    <property type="term" value="P:very long-chain fatty acid biosynthetic process"/>
    <property type="evidence" value="ECO:0007669"/>
    <property type="project" value="EnsemblFungi"/>
</dbReference>
<comment type="similarity">
    <text evidence="1">Belongs to the ACBP family.</text>
</comment>
<dbReference type="OrthoDB" id="346910at2759"/>
<evidence type="ECO:0000256" key="2">
    <source>
        <dbReference type="ARBA" id="ARBA00023121"/>
    </source>
</evidence>
<dbReference type="HOGENOM" id="CLU_118853_4_1_1"/>
<name>S7ZZT2_DACHA</name>
<dbReference type="eggNOG" id="KOG0817">
    <property type="taxonomic scope" value="Eukaryota"/>
</dbReference>
<dbReference type="GO" id="GO:0036042">
    <property type="term" value="F:long-chain fatty acyl-CoA binding"/>
    <property type="evidence" value="ECO:0007669"/>
    <property type="project" value="EnsemblFungi"/>
</dbReference>
<dbReference type="AlphaFoldDB" id="S7ZZT2"/>
<dbReference type="PROSITE" id="PS51228">
    <property type="entry name" value="ACB_2"/>
    <property type="match status" value="1"/>
</dbReference>
<dbReference type="PANTHER" id="PTHR23310:SF62">
    <property type="entry name" value="ACYL-COA BINDING PROTEIN 1, ISOFORM A"/>
    <property type="match status" value="1"/>
</dbReference>
<dbReference type="InterPro" id="IPR035984">
    <property type="entry name" value="Acyl-CoA-binding_sf"/>
</dbReference>
<dbReference type="PANTHER" id="PTHR23310">
    <property type="entry name" value="ACYL-COA-BINDING PROTEIN, ACBP"/>
    <property type="match status" value="1"/>
</dbReference>
<evidence type="ECO:0000313" key="5">
    <source>
        <dbReference type="Proteomes" id="UP000015100"/>
    </source>
</evidence>
<proteinExistence type="inferred from homology"/>
<organism evidence="4 5">
    <name type="scientific">Dactylellina haptotyla (strain CBS 200.50)</name>
    <name type="common">Nematode-trapping fungus</name>
    <name type="synonym">Monacrosporium haptotylum</name>
    <dbReference type="NCBI Taxonomy" id="1284197"/>
    <lineage>
        <taxon>Eukaryota</taxon>
        <taxon>Fungi</taxon>
        <taxon>Dikarya</taxon>
        <taxon>Ascomycota</taxon>
        <taxon>Pezizomycotina</taxon>
        <taxon>Orbiliomycetes</taxon>
        <taxon>Orbiliales</taxon>
        <taxon>Orbiliaceae</taxon>
        <taxon>Dactylellina</taxon>
    </lineage>
</organism>
<dbReference type="Pfam" id="PF00887">
    <property type="entry name" value="ACBP"/>
    <property type="match status" value="1"/>
</dbReference>
<dbReference type="InterPro" id="IPR000582">
    <property type="entry name" value="Acyl-CoA-binding_protein"/>
</dbReference>
<keyword evidence="2" id="KW-0446">Lipid-binding</keyword>
<dbReference type="PRINTS" id="PR00689">
    <property type="entry name" value="ACOABINDINGP"/>
</dbReference>
<dbReference type="Proteomes" id="UP000015100">
    <property type="component" value="Unassembled WGS sequence"/>
</dbReference>